<name>A0A914V712_9BILA</name>
<dbReference type="Proteomes" id="UP000887566">
    <property type="component" value="Unplaced"/>
</dbReference>
<keyword evidence="1" id="KW-0732">Signal</keyword>
<reference evidence="4" key="1">
    <citation type="submission" date="2022-11" db="UniProtKB">
        <authorList>
            <consortium name="WormBaseParasite"/>
        </authorList>
    </citation>
    <scope>IDENTIFICATION</scope>
</reference>
<accession>A0A914V712</accession>
<evidence type="ECO:0000313" key="3">
    <source>
        <dbReference type="Proteomes" id="UP000887566"/>
    </source>
</evidence>
<dbReference type="PANTHER" id="PTHR37157">
    <property type="entry name" value="PRION-LIKE-(Q/N-RICH) DOMAIN-BEARING PROTEIN 25"/>
    <property type="match status" value="1"/>
</dbReference>
<dbReference type="PANTHER" id="PTHR37157:SF2">
    <property type="entry name" value="EB DOMAIN-CONTAINING PROTEIN-RELATED"/>
    <property type="match status" value="1"/>
</dbReference>
<proteinExistence type="predicted"/>
<protein>
    <submittedName>
        <fullName evidence="4">EB domain-containing protein</fullName>
    </submittedName>
</protein>
<feature type="domain" description="EB" evidence="2">
    <location>
        <begin position="204"/>
        <end position="253"/>
    </location>
</feature>
<dbReference type="Pfam" id="PF01683">
    <property type="entry name" value="EB"/>
    <property type="match status" value="5"/>
</dbReference>
<evidence type="ECO:0000256" key="1">
    <source>
        <dbReference type="SAM" id="SignalP"/>
    </source>
</evidence>
<evidence type="ECO:0000259" key="2">
    <source>
        <dbReference type="Pfam" id="PF01683"/>
    </source>
</evidence>
<feature type="signal peptide" evidence="1">
    <location>
        <begin position="1"/>
        <end position="16"/>
    </location>
</feature>
<keyword evidence="3" id="KW-1185">Reference proteome</keyword>
<sequence length="370" mass="37610">MRSLWYFLVSLYFAHGLPDLNIGGVDLPDLNVGGVDLPDIVANAVNGAESIFGNVAGNAADSALEKLADELMAQLNAINQSPSKDAAAGCLQTEVEIGGVCVAKKNLGQSCPKGVKQCPSGAICSRLCVCPSGYLGSGPTLCVKCNPSTQVLVDGKCYSMATFNAACVVREQCSFAGGVCTGTAATTCQCMAGNVWDGKACAPCGAGKVIVNNACLELSTFGAACKANQQCTSYAGGVCTAGKCACSAGTAWNLMNACAACSSDQVLVAGQCLDKVRNGAVCTHNDQCSYTGGACVKNVCACSGTLAFTGTQCAACTGVMQNNMCYPYAARGQVCVSTAQCTKTAGTQCISFVCQCPTGTIFNDVSCVKK</sequence>
<feature type="domain" description="EB" evidence="2">
    <location>
        <begin position="145"/>
        <end position="201"/>
    </location>
</feature>
<dbReference type="InterPro" id="IPR006149">
    <property type="entry name" value="EB_dom"/>
</dbReference>
<dbReference type="WBParaSite" id="PSAMB.scaffold1608size29466.g13985.t1">
    <property type="protein sequence ID" value="PSAMB.scaffold1608size29466.g13985.t1"/>
    <property type="gene ID" value="PSAMB.scaffold1608size29466.g13985"/>
</dbReference>
<organism evidence="3 4">
    <name type="scientific">Plectus sambesii</name>
    <dbReference type="NCBI Taxonomy" id="2011161"/>
    <lineage>
        <taxon>Eukaryota</taxon>
        <taxon>Metazoa</taxon>
        <taxon>Ecdysozoa</taxon>
        <taxon>Nematoda</taxon>
        <taxon>Chromadorea</taxon>
        <taxon>Plectida</taxon>
        <taxon>Plectina</taxon>
        <taxon>Plectoidea</taxon>
        <taxon>Plectidae</taxon>
        <taxon>Plectus</taxon>
    </lineage>
</organism>
<feature type="chain" id="PRO_5037218057" evidence="1">
    <location>
        <begin position="17"/>
        <end position="370"/>
    </location>
</feature>
<feature type="domain" description="EB" evidence="2">
    <location>
        <begin position="320"/>
        <end position="367"/>
    </location>
</feature>
<evidence type="ECO:0000313" key="4">
    <source>
        <dbReference type="WBParaSite" id="PSAMB.scaffold1608size29466.g13985.t1"/>
    </source>
</evidence>
<dbReference type="AlphaFoldDB" id="A0A914V712"/>
<feature type="domain" description="EB" evidence="2">
    <location>
        <begin position="261"/>
        <end position="313"/>
    </location>
</feature>
<feature type="domain" description="EB" evidence="2">
    <location>
        <begin position="90"/>
        <end position="135"/>
    </location>
</feature>